<proteinExistence type="predicted"/>
<keyword evidence="3" id="KW-1185">Reference proteome</keyword>
<dbReference type="EMBL" id="JAWWNJ010000045">
    <property type="protein sequence ID" value="KAK7019062.1"/>
    <property type="molecule type" value="Genomic_DNA"/>
</dbReference>
<feature type="compositionally biased region" description="Acidic residues" evidence="1">
    <location>
        <begin position="111"/>
        <end position="122"/>
    </location>
</feature>
<dbReference type="AlphaFoldDB" id="A0AAW0B1G7"/>
<evidence type="ECO:0000313" key="2">
    <source>
        <dbReference type="EMBL" id="KAK7019062.1"/>
    </source>
</evidence>
<feature type="region of interest" description="Disordered" evidence="1">
    <location>
        <begin position="79"/>
        <end position="139"/>
    </location>
</feature>
<gene>
    <name evidence="2" type="ORF">R3P38DRAFT_3200303</name>
</gene>
<dbReference type="Proteomes" id="UP001362999">
    <property type="component" value="Unassembled WGS sequence"/>
</dbReference>
<feature type="compositionally biased region" description="Low complexity" evidence="1">
    <location>
        <begin position="81"/>
        <end position="94"/>
    </location>
</feature>
<evidence type="ECO:0000256" key="1">
    <source>
        <dbReference type="SAM" id="MobiDB-lite"/>
    </source>
</evidence>
<accession>A0AAW0B1G7</accession>
<name>A0AAW0B1G7_9AGAR</name>
<reference evidence="2 3" key="1">
    <citation type="journal article" date="2024" name="J Genomics">
        <title>Draft genome sequencing and assembly of Favolaschia claudopus CIRM-BRFM 2984 isolated from oak limbs.</title>
        <authorList>
            <person name="Navarro D."/>
            <person name="Drula E."/>
            <person name="Chaduli D."/>
            <person name="Cazenave R."/>
            <person name="Ahrendt S."/>
            <person name="Wang J."/>
            <person name="Lipzen A."/>
            <person name="Daum C."/>
            <person name="Barry K."/>
            <person name="Grigoriev I.V."/>
            <person name="Favel A."/>
            <person name="Rosso M.N."/>
            <person name="Martin F."/>
        </authorList>
    </citation>
    <scope>NUCLEOTIDE SEQUENCE [LARGE SCALE GENOMIC DNA]</scope>
    <source>
        <strain evidence="2 3">CIRM-BRFM 2984</strain>
    </source>
</reference>
<organism evidence="2 3">
    <name type="scientific">Favolaschia claudopus</name>
    <dbReference type="NCBI Taxonomy" id="2862362"/>
    <lineage>
        <taxon>Eukaryota</taxon>
        <taxon>Fungi</taxon>
        <taxon>Dikarya</taxon>
        <taxon>Basidiomycota</taxon>
        <taxon>Agaricomycotina</taxon>
        <taxon>Agaricomycetes</taxon>
        <taxon>Agaricomycetidae</taxon>
        <taxon>Agaricales</taxon>
        <taxon>Marasmiineae</taxon>
        <taxon>Mycenaceae</taxon>
        <taxon>Favolaschia</taxon>
    </lineage>
</organism>
<sequence length="153" mass="17899">MARPKSKLSKEELLARRAQAAYEYRQRASVNEKARLRMRARREKLRRAPADVQLEHAVKAAQYRRDYVERTRRAVTNAALKSWSKSKSLHAPPSNRAPPCAPRRRPRSPDEEGSWEEWEDDDTMRSTGVQDDSVENDEDIRVGYYRTRNLFLG</sequence>
<protein>
    <submittedName>
        <fullName evidence="2">Uncharacterized protein</fullName>
    </submittedName>
</protein>
<comment type="caution">
    <text evidence="2">The sequence shown here is derived from an EMBL/GenBank/DDBJ whole genome shotgun (WGS) entry which is preliminary data.</text>
</comment>
<evidence type="ECO:0000313" key="3">
    <source>
        <dbReference type="Proteomes" id="UP001362999"/>
    </source>
</evidence>